<feature type="transmembrane region" description="Helical" evidence="8">
    <location>
        <begin position="302"/>
        <end position="322"/>
    </location>
</feature>
<keyword evidence="6 8" id="KW-0472">Membrane</keyword>
<dbReference type="EMBL" id="MHIL01000015">
    <property type="protein sequence ID" value="OGY51735.1"/>
    <property type="molecule type" value="Genomic_DNA"/>
</dbReference>
<feature type="transmembrane region" description="Helical" evidence="8">
    <location>
        <begin position="158"/>
        <end position="181"/>
    </location>
</feature>
<dbReference type="GO" id="GO:0016757">
    <property type="term" value="F:glycosyltransferase activity"/>
    <property type="evidence" value="ECO:0007669"/>
    <property type="project" value="UniProtKB-KW"/>
</dbReference>
<evidence type="ECO:0000256" key="8">
    <source>
        <dbReference type="SAM" id="Phobius"/>
    </source>
</evidence>
<name>A0A1G1YHA4_9BACT</name>
<feature type="transmembrane region" description="Helical" evidence="8">
    <location>
        <begin position="73"/>
        <end position="98"/>
    </location>
</feature>
<keyword evidence="2" id="KW-0328">Glycosyltransferase</keyword>
<evidence type="ECO:0000256" key="3">
    <source>
        <dbReference type="ARBA" id="ARBA00022679"/>
    </source>
</evidence>
<feature type="transmembrane region" description="Helical" evidence="8">
    <location>
        <begin position="400"/>
        <end position="418"/>
    </location>
</feature>
<protein>
    <recommendedName>
        <fullName evidence="11">Mannosyltransferase</fullName>
    </recommendedName>
</protein>
<dbReference type="InterPro" id="IPR049829">
    <property type="entry name" value="MptA/B-like"/>
</dbReference>
<keyword evidence="4 8" id="KW-0812">Transmembrane</keyword>
<organism evidence="9 10">
    <name type="scientific">Candidatus Buchananbacteria bacterium RIFCSPHIGHO2_02_FULL_56_16</name>
    <dbReference type="NCBI Taxonomy" id="1797542"/>
    <lineage>
        <taxon>Bacteria</taxon>
        <taxon>Candidatus Buchananiibacteriota</taxon>
    </lineage>
</organism>
<feature type="transmembrane region" description="Helical" evidence="8">
    <location>
        <begin position="276"/>
        <end position="296"/>
    </location>
</feature>
<dbReference type="AlphaFoldDB" id="A0A1G1YHA4"/>
<evidence type="ECO:0000256" key="5">
    <source>
        <dbReference type="ARBA" id="ARBA00022989"/>
    </source>
</evidence>
<gene>
    <name evidence="9" type="ORF">A3J59_03650</name>
</gene>
<keyword evidence="5 8" id="KW-1133">Transmembrane helix</keyword>
<dbReference type="GO" id="GO:0016020">
    <property type="term" value="C:membrane"/>
    <property type="evidence" value="ECO:0007669"/>
    <property type="project" value="UniProtKB-SubCell"/>
</dbReference>
<evidence type="ECO:0000256" key="7">
    <source>
        <dbReference type="ARBA" id="ARBA00043987"/>
    </source>
</evidence>
<proteinExistence type="inferred from homology"/>
<evidence type="ECO:0000313" key="9">
    <source>
        <dbReference type="EMBL" id="OGY51735.1"/>
    </source>
</evidence>
<feature type="transmembrane region" description="Helical" evidence="8">
    <location>
        <begin position="334"/>
        <end position="353"/>
    </location>
</feature>
<comment type="similarity">
    <text evidence="7">Belongs to the MptA/B family.</text>
</comment>
<evidence type="ECO:0000313" key="10">
    <source>
        <dbReference type="Proteomes" id="UP000177310"/>
    </source>
</evidence>
<feature type="transmembrane region" description="Helical" evidence="8">
    <location>
        <begin position="45"/>
        <end position="61"/>
    </location>
</feature>
<comment type="caution">
    <text evidence="9">The sequence shown here is derived from an EMBL/GenBank/DDBJ whole genome shotgun (WGS) entry which is preliminary data.</text>
</comment>
<dbReference type="Proteomes" id="UP000177310">
    <property type="component" value="Unassembled WGS sequence"/>
</dbReference>
<sequence>MLMTIMKDKLLTVSLLLFGVLFSSFYLYAFISSPGFTLPAGPHYVATMTLALLFFFVYKLFTQLATAVHLKIVLLFSLFFSFLMLWMNTFSFDVYYYVFYTKVLNDYAVSPYSARLVDFPGDNFFEIIPQFFSNVPSLYGPLFLLTYAPVQAVAGDSIFINVVAFKLVAAVVFFAAGFLLYKILQLTRAPNPVYPLLLYFWNPLLISEIIKDGHNDIWVAFFILLALFFYLKGRRVLVLPTLMLAVFFKFTPIILLPVVYWFMVREYTGFEPKIKFTFSSLLIPACSIYIFLAIIGPMPSLFTFQLLTSFNFSSIFTALLVLPSDIALPLQSTFLIGLSLGIFVLTYVAALTAPLRGFTGLTKKIVWVLLAYLFFGTFWVQVWYFVWVIPLLLAMNSARFVKLAAYLSLMSLIGYYSGEPYVGLVIFLLFAPLVMITCFFVSRLTSIDPWKYL</sequence>
<evidence type="ECO:0000256" key="1">
    <source>
        <dbReference type="ARBA" id="ARBA00004141"/>
    </source>
</evidence>
<evidence type="ECO:0000256" key="2">
    <source>
        <dbReference type="ARBA" id="ARBA00022676"/>
    </source>
</evidence>
<evidence type="ECO:0000256" key="4">
    <source>
        <dbReference type="ARBA" id="ARBA00022692"/>
    </source>
</evidence>
<feature type="transmembrane region" description="Helical" evidence="8">
    <location>
        <begin position="365"/>
        <end position="393"/>
    </location>
</feature>
<reference evidence="9 10" key="1">
    <citation type="journal article" date="2016" name="Nat. Commun.">
        <title>Thousands of microbial genomes shed light on interconnected biogeochemical processes in an aquifer system.</title>
        <authorList>
            <person name="Anantharaman K."/>
            <person name="Brown C.T."/>
            <person name="Hug L.A."/>
            <person name="Sharon I."/>
            <person name="Castelle C.J."/>
            <person name="Probst A.J."/>
            <person name="Thomas B.C."/>
            <person name="Singh A."/>
            <person name="Wilkins M.J."/>
            <person name="Karaoz U."/>
            <person name="Brodie E.L."/>
            <person name="Williams K.H."/>
            <person name="Hubbard S.S."/>
            <person name="Banfield J.F."/>
        </authorList>
    </citation>
    <scope>NUCLEOTIDE SEQUENCE [LARGE SCALE GENOMIC DNA]</scope>
</reference>
<feature type="transmembrane region" description="Helical" evidence="8">
    <location>
        <begin position="239"/>
        <end position="264"/>
    </location>
</feature>
<comment type="subcellular location">
    <subcellularLocation>
        <location evidence="1">Membrane</location>
        <topology evidence="1">Multi-pass membrane protein</topology>
    </subcellularLocation>
</comment>
<evidence type="ECO:0008006" key="11">
    <source>
        <dbReference type="Google" id="ProtNLM"/>
    </source>
</evidence>
<feature type="transmembrane region" description="Helical" evidence="8">
    <location>
        <begin position="424"/>
        <end position="444"/>
    </location>
</feature>
<evidence type="ECO:0000256" key="6">
    <source>
        <dbReference type="ARBA" id="ARBA00023136"/>
    </source>
</evidence>
<dbReference type="Pfam" id="PF26314">
    <property type="entry name" value="MptA_B_family"/>
    <property type="match status" value="1"/>
</dbReference>
<dbReference type="STRING" id="1797542.A3J59_03650"/>
<feature type="transmembrane region" description="Helical" evidence="8">
    <location>
        <begin position="217"/>
        <end position="233"/>
    </location>
</feature>
<dbReference type="NCBIfam" id="NF038066">
    <property type="entry name" value="MptB"/>
    <property type="match status" value="1"/>
</dbReference>
<accession>A0A1G1YHA4</accession>
<keyword evidence="3" id="KW-0808">Transferase</keyword>